<evidence type="ECO:0000259" key="1">
    <source>
        <dbReference type="Pfam" id="PF07475"/>
    </source>
</evidence>
<dbReference type="GO" id="GO:0005524">
    <property type="term" value="F:ATP binding"/>
    <property type="evidence" value="ECO:0007669"/>
    <property type="project" value="InterPro"/>
</dbReference>
<dbReference type="RefSeq" id="WP_014704265.1">
    <property type="nucleotide sequence ID" value="NC_017856.1"/>
</dbReference>
<dbReference type="InterPro" id="IPR027417">
    <property type="entry name" value="P-loop_NTPase"/>
</dbReference>
<keyword evidence="3" id="KW-1185">Reference proteome</keyword>
<dbReference type="GO" id="GO:0000155">
    <property type="term" value="F:phosphorelay sensor kinase activity"/>
    <property type="evidence" value="ECO:0007669"/>
    <property type="project" value="InterPro"/>
</dbReference>
<dbReference type="AlphaFoldDB" id="I1YIV2"/>
<dbReference type="Proteomes" id="UP000009145">
    <property type="component" value="Chromosome"/>
</dbReference>
<dbReference type="PANTHER" id="PTHR30305">
    <property type="entry name" value="PROTEIN YJDM-RELATED"/>
    <property type="match status" value="1"/>
</dbReference>
<dbReference type="PATRIC" id="fig|754477.3.peg.1674"/>
<keyword evidence="2" id="KW-0808">Transferase</keyword>
<gene>
    <name evidence="2" type="ordered locus">Q7C_1698</name>
</gene>
<protein>
    <submittedName>
        <fullName evidence="2">Serine kinase of the HPr protein()</fullName>
    </submittedName>
</protein>
<proteinExistence type="predicted"/>
<dbReference type="OrthoDB" id="9778803at2"/>
<accession>I1YIV2</accession>
<dbReference type="InterPro" id="IPR011104">
    <property type="entry name" value="Hpr_kin/Pase_C"/>
</dbReference>
<dbReference type="STRING" id="754477.Q7C_1698"/>
<dbReference type="CDD" id="cd01918">
    <property type="entry name" value="HprK_C"/>
    <property type="match status" value="1"/>
</dbReference>
<evidence type="ECO:0000313" key="3">
    <source>
        <dbReference type="Proteomes" id="UP000009145"/>
    </source>
</evidence>
<dbReference type="SUPFAM" id="SSF53795">
    <property type="entry name" value="PEP carboxykinase-like"/>
    <property type="match status" value="1"/>
</dbReference>
<name>I1YIV2_METFJ</name>
<organism evidence="2 3">
    <name type="scientific">Methylophaga frappieri (strain ATCC BAA-2434 / DSM 25690 / JAM7)</name>
    <dbReference type="NCBI Taxonomy" id="754477"/>
    <lineage>
        <taxon>Bacteria</taxon>
        <taxon>Pseudomonadati</taxon>
        <taxon>Pseudomonadota</taxon>
        <taxon>Gammaproteobacteria</taxon>
        <taxon>Thiotrichales</taxon>
        <taxon>Piscirickettsiaceae</taxon>
        <taxon>Methylophaga</taxon>
    </lineage>
</organism>
<dbReference type="Gene3D" id="3.40.50.300">
    <property type="entry name" value="P-loop containing nucleotide triphosphate hydrolases"/>
    <property type="match status" value="1"/>
</dbReference>
<dbReference type="HOGENOM" id="CLU_052030_1_1_6"/>
<feature type="domain" description="HPr kinase/phosphorylase C-terminal" evidence="1">
    <location>
        <begin position="7"/>
        <end position="106"/>
    </location>
</feature>
<evidence type="ECO:0000313" key="2">
    <source>
        <dbReference type="EMBL" id="AFJ02845.1"/>
    </source>
</evidence>
<keyword evidence="2" id="KW-0418">Kinase</keyword>
<reference evidence="2 3" key="1">
    <citation type="journal article" date="2012" name="J. Bacteriol.">
        <title>Complete genome sequences of Methylophaga sp. strain JAM1 and Methylophaga sp. strain JAM7.</title>
        <authorList>
            <person name="Villeneuve C."/>
            <person name="Martineau C."/>
            <person name="Mauffrey F."/>
            <person name="Villemur R."/>
        </authorList>
    </citation>
    <scope>NUCLEOTIDE SEQUENCE [LARGE SCALE GENOMIC DNA]</scope>
    <source>
        <strain evidence="2 3">JAM7</strain>
    </source>
</reference>
<dbReference type="EMBL" id="CP003380">
    <property type="protein sequence ID" value="AFJ02845.1"/>
    <property type="molecule type" value="Genomic_DNA"/>
</dbReference>
<dbReference type="GO" id="GO:0006109">
    <property type="term" value="P:regulation of carbohydrate metabolic process"/>
    <property type="evidence" value="ECO:0007669"/>
    <property type="project" value="InterPro"/>
</dbReference>
<dbReference type="KEGG" id="mec:Q7C_1698"/>
<dbReference type="Pfam" id="PF07475">
    <property type="entry name" value="Hpr_kinase_C"/>
    <property type="match status" value="1"/>
</dbReference>
<sequence length="160" mass="16948">MSANITRYQHGVMVVWQQTGLLITGQPGVGKSSLALALIELGGQLVADDCIDIVSDNDWLTARCPPKIIGLLHHRELGLLDIRAMFGSDAFCPAAKIDAVISLSLTPTALLDESATVEMLAGKALPKLSLTVSNPLPLPSRVALWLKSRSNPTPEIAGSV</sequence>
<dbReference type="eggNOG" id="COG1493">
    <property type="taxonomic scope" value="Bacteria"/>
</dbReference>
<dbReference type="PANTHER" id="PTHR30305:SF1">
    <property type="entry name" value="HPR KINASE_PHOSPHORYLASE"/>
    <property type="match status" value="1"/>
</dbReference>